<evidence type="ECO:0000256" key="6">
    <source>
        <dbReference type="RuleBase" id="RU362042"/>
    </source>
</evidence>
<feature type="domain" description="Peptidase S26" evidence="7">
    <location>
        <begin position="32"/>
        <end position="189"/>
    </location>
</feature>
<evidence type="ECO:0000256" key="2">
    <source>
        <dbReference type="ARBA" id="ARBA00004401"/>
    </source>
</evidence>
<keyword evidence="6" id="KW-0472">Membrane</keyword>
<dbReference type="GO" id="GO:0005886">
    <property type="term" value="C:plasma membrane"/>
    <property type="evidence" value="ECO:0007669"/>
    <property type="project" value="UniProtKB-SubCell"/>
</dbReference>
<proteinExistence type="inferred from homology"/>
<evidence type="ECO:0000256" key="3">
    <source>
        <dbReference type="ARBA" id="ARBA00009370"/>
    </source>
</evidence>
<dbReference type="Pfam" id="PF10502">
    <property type="entry name" value="Peptidase_S26"/>
    <property type="match status" value="1"/>
</dbReference>
<dbReference type="InterPro" id="IPR019758">
    <property type="entry name" value="Pept_S26A_signal_pept_1_CS"/>
</dbReference>
<evidence type="ECO:0000313" key="8">
    <source>
        <dbReference type="EMBL" id="MTD60438.1"/>
    </source>
</evidence>
<evidence type="ECO:0000256" key="5">
    <source>
        <dbReference type="ARBA" id="ARBA00022801"/>
    </source>
</evidence>
<dbReference type="Gene3D" id="2.10.109.10">
    <property type="entry name" value="Umud Fragment, subunit A"/>
    <property type="match status" value="1"/>
</dbReference>
<keyword evidence="5 6" id="KW-0378">Hydrolase</keyword>
<reference evidence="8 9" key="1">
    <citation type="submission" date="2019-11" db="EMBL/GenBank/DDBJ databases">
        <title>Draft genome sequence of Blautia luti DSM 14534T, isolated from human stool.</title>
        <authorList>
            <person name="Ortiz R."/>
            <person name="Melis-Arcos F."/>
            <person name="Covarrubias P."/>
            <person name="Cardenas J.P."/>
            <person name="Perez-Donoso J."/>
            <person name="Almonacid D."/>
        </authorList>
    </citation>
    <scope>NUCLEOTIDE SEQUENCE [LARGE SCALE GENOMIC DNA]</scope>
    <source>
        <strain evidence="8 9">DSM 14534</strain>
    </source>
</reference>
<dbReference type="GO" id="GO:0006465">
    <property type="term" value="P:signal peptide processing"/>
    <property type="evidence" value="ECO:0007669"/>
    <property type="project" value="InterPro"/>
</dbReference>
<keyword evidence="6" id="KW-0812">Transmembrane</keyword>
<sequence length="201" mass="22365">MNIKKWKECPGFQETKGRLETHLEDKKTRNIFNWVFQIIVTLVFAIVVGIVMFQSVTIQESSMEPTLTVGEKLFVNRGIYKVSSPERGDIIVFKTNGSDEAALHIGRVIGLPGETVQISNGRVLINGEIYEESGNLPEMTNAGLASSSVSLENGEYFVLGDNRNNSEDSRYADIGNVKKKYIVGKLWFVISPKDKSGFLKG</sequence>
<comment type="catalytic activity">
    <reaction evidence="1 6">
        <text>Cleavage of hydrophobic, N-terminal signal or leader sequences from secreted and periplasmic proteins.</text>
        <dbReference type="EC" id="3.4.21.89"/>
    </reaction>
</comment>
<keyword evidence="6" id="KW-1133">Transmembrane helix</keyword>
<dbReference type="InterPro" id="IPR036286">
    <property type="entry name" value="LexA/Signal_pep-like_sf"/>
</dbReference>
<organism evidence="8 9">
    <name type="scientific">Blautia luti DSM 14534 = JCM 17040</name>
    <dbReference type="NCBI Taxonomy" id="649762"/>
    <lineage>
        <taxon>Bacteria</taxon>
        <taxon>Bacillati</taxon>
        <taxon>Bacillota</taxon>
        <taxon>Clostridia</taxon>
        <taxon>Lachnospirales</taxon>
        <taxon>Lachnospiraceae</taxon>
        <taxon>Blautia</taxon>
    </lineage>
</organism>
<dbReference type="EMBL" id="WMBC01000002">
    <property type="protein sequence ID" value="MTD60438.1"/>
    <property type="molecule type" value="Genomic_DNA"/>
</dbReference>
<evidence type="ECO:0000259" key="7">
    <source>
        <dbReference type="Pfam" id="PF10502"/>
    </source>
</evidence>
<dbReference type="RefSeq" id="WP_118508857.1">
    <property type="nucleotide sequence ID" value="NZ_WMBC01000002.1"/>
</dbReference>
<dbReference type="InterPro" id="IPR000223">
    <property type="entry name" value="Pept_S26A_signal_pept_1"/>
</dbReference>
<evidence type="ECO:0000256" key="4">
    <source>
        <dbReference type="ARBA" id="ARBA00013208"/>
    </source>
</evidence>
<name>A0A844GII1_9FIRM</name>
<dbReference type="GO" id="GO:0004252">
    <property type="term" value="F:serine-type endopeptidase activity"/>
    <property type="evidence" value="ECO:0007669"/>
    <property type="project" value="InterPro"/>
</dbReference>
<dbReference type="CDD" id="cd06530">
    <property type="entry name" value="S26_SPase_I"/>
    <property type="match status" value="1"/>
</dbReference>
<dbReference type="SUPFAM" id="SSF51306">
    <property type="entry name" value="LexA/Signal peptidase"/>
    <property type="match status" value="1"/>
</dbReference>
<gene>
    <name evidence="8" type="primary">lepB</name>
    <name evidence="8" type="ORF">GKZ57_03970</name>
</gene>
<dbReference type="GO" id="GO:0009003">
    <property type="term" value="F:signal peptidase activity"/>
    <property type="evidence" value="ECO:0007669"/>
    <property type="project" value="UniProtKB-EC"/>
</dbReference>
<comment type="similarity">
    <text evidence="3 6">Belongs to the peptidase S26 family.</text>
</comment>
<dbReference type="EC" id="3.4.21.89" evidence="4 6"/>
<dbReference type="PROSITE" id="PS00761">
    <property type="entry name" value="SPASE_I_3"/>
    <property type="match status" value="1"/>
</dbReference>
<dbReference type="AlphaFoldDB" id="A0A844GII1"/>
<dbReference type="PANTHER" id="PTHR43390">
    <property type="entry name" value="SIGNAL PEPTIDASE I"/>
    <property type="match status" value="1"/>
</dbReference>
<dbReference type="NCBIfam" id="TIGR02227">
    <property type="entry name" value="sigpep_I_bact"/>
    <property type="match status" value="1"/>
</dbReference>
<dbReference type="PANTHER" id="PTHR43390:SF1">
    <property type="entry name" value="CHLOROPLAST PROCESSING PEPTIDASE"/>
    <property type="match status" value="1"/>
</dbReference>
<comment type="subcellular location">
    <subcellularLocation>
        <location evidence="2">Cell membrane</location>
        <topology evidence="2">Single-pass type II membrane protein</topology>
    </subcellularLocation>
    <subcellularLocation>
        <location evidence="6">Membrane</location>
        <topology evidence="6">Single-pass type II membrane protein</topology>
    </subcellularLocation>
</comment>
<evidence type="ECO:0000256" key="1">
    <source>
        <dbReference type="ARBA" id="ARBA00000677"/>
    </source>
</evidence>
<protein>
    <recommendedName>
        <fullName evidence="4 6">Signal peptidase I</fullName>
        <ecNumber evidence="4 6">3.4.21.89</ecNumber>
    </recommendedName>
</protein>
<feature type="transmembrane region" description="Helical" evidence="6">
    <location>
        <begin position="31"/>
        <end position="53"/>
    </location>
</feature>
<comment type="caution">
    <text evidence="8">The sequence shown here is derived from an EMBL/GenBank/DDBJ whole genome shotgun (WGS) entry which is preliminary data.</text>
</comment>
<evidence type="ECO:0000313" key="9">
    <source>
        <dbReference type="Proteomes" id="UP000437824"/>
    </source>
</evidence>
<dbReference type="Proteomes" id="UP000437824">
    <property type="component" value="Unassembled WGS sequence"/>
</dbReference>
<accession>A0A844GII1</accession>
<dbReference type="PRINTS" id="PR00727">
    <property type="entry name" value="LEADERPTASE"/>
</dbReference>
<dbReference type="InterPro" id="IPR019533">
    <property type="entry name" value="Peptidase_S26"/>
</dbReference>
<keyword evidence="6" id="KW-0645">Protease</keyword>